<keyword evidence="1" id="KW-1133">Transmembrane helix</keyword>
<keyword evidence="1" id="KW-0472">Membrane</keyword>
<feature type="transmembrane region" description="Helical" evidence="1">
    <location>
        <begin position="6"/>
        <end position="33"/>
    </location>
</feature>
<feature type="transmembrane region" description="Helical" evidence="1">
    <location>
        <begin position="54"/>
        <end position="75"/>
    </location>
</feature>
<dbReference type="EMBL" id="LDRT01000053">
    <property type="protein sequence ID" value="KTR94484.1"/>
    <property type="molecule type" value="Genomic_DNA"/>
</dbReference>
<reference evidence="2 3" key="1">
    <citation type="journal article" date="2016" name="Front. Microbiol.">
        <title>Genomic Resource of Rice Seed Associated Bacteria.</title>
        <authorList>
            <person name="Midha S."/>
            <person name="Bansal K."/>
            <person name="Sharma S."/>
            <person name="Kumar N."/>
            <person name="Patil P.P."/>
            <person name="Chaudhry V."/>
            <person name="Patil P.B."/>
        </authorList>
    </citation>
    <scope>NUCLEOTIDE SEQUENCE [LARGE SCALE GENOMIC DNA]</scope>
    <source>
        <strain evidence="2 3">NS220</strain>
    </source>
</reference>
<dbReference type="Pfam" id="PF13630">
    <property type="entry name" value="SdpI"/>
    <property type="match status" value="1"/>
</dbReference>
<sequence length="115" mass="11396">MVIGTIALAVTGVVLAVLVSLCAAGVIGPNPLVGIRLPVLLASRDSWREGHRSAALPAWLGAVTASVLGGVAVLIPALADWGIVFTAIPVLAGIVWGTVRASSAANAVLANRGVG</sequence>
<evidence type="ECO:0000313" key="3">
    <source>
        <dbReference type="Proteomes" id="UP000075025"/>
    </source>
</evidence>
<accession>A0A147EX87</accession>
<proteinExistence type="predicted"/>
<dbReference type="InterPro" id="IPR025962">
    <property type="entry name" value="SdpI/YhfL"/>
</dbReference>
<evidence type="ECO:0000256" key="1">
    <source>
        <dbReference type="SAM" id="Phobius"/>
    </source>
</evidence>
<evidence type="ECO:0008006" key="4">
    <source>
        <dbReference type="Google" id="ProtNLM"/>
    </source>
</evidence>
<feature type="transmembrane region" description="Helical" evidence="1">
    <location>
        <begin position="81"/>
        <end position="99"/>
    </location>
</feature>
<dbReference type="RefSeq" id="WP_058623759.1">
    <property type="nucleotide sequence ID" value="NZ_LDRT01000053.1"/>
</dbReference>
<dbReference type="AlphaFoldDB" id="A0A147EX87"/>
<dbReference type="OrthoDB" id="4481397at2"/>
<name>A0A147EX87_MICTE</name>
<dbReference type="Proteomes" id="UP000075025">
    <property type="component" value="Unassembled WGS sequence"/>
</dbReference>
<dbReference type="PATRIC" id="fig|2033.6.peg.2924"/>
<keyword evidence="1" id="KW-0812">Transmembrane</keyword>
<protein>
    <recommendedName>
        <fullName evidence="4">SdpI family protein</fullName>
    </recommendedName>
</protein>
<evidence type="ECO:0000313" key="2">
    <source>
        <dbReference type="EMBL" id="KTR94484.1"/>
    </source>
</evidence>
<comment type="caution">
    <text evidence="2">The sequence shown here is derived from an EMBL/GenBank/DDBJ whole genome shotgun (WGS) entry which is preliminary data.</text>
</comment>
<gene>
    <name evidence="2" type="ORF">NS220_09145</name>
</gene>
<organism evidence="2 3">
    <name type="scientific">Microbacterium testaceum</name>
    <name type="common">Aureobacterium testaceum</name>
    <name type="synonym">Brevibacterium testaceum</name>
    <dbReference type="NCBI Taxonomy" id="2033"/>
    <lineage>
        <taxon>Bacteria</taxon>
        <taxon>Bacillati</taxon>
        <taxon>Actinomycetota</taxon>
        <taxon>Actinomycetes</taxon>
        <taxon>Micrococcales</taxon>
        <taxon>Microbacteriaceae</taxon>
        <taxon>Microbacterium</taxon>
    </lineage>
</organism>